<evidence type="ECO:0000313" key="3">
    <source>
        <dbReference type="EMBL" id="OEU23053.1"/>
    </source>
</evidence>
<feature type="region of interest" description="Disordered" evidence="1">
    <location>
        <begin position="430"/>
        <end position="451"/>
    </location>
</feature>
<keyword evidence="2" id="KW-0812">Transmembrane</keyword>
<evidence type="ECO:0000256" key="2">
    <source>
        <dbReference type="SAM" id="Phobius"/>
    </source>
</evidence>
<dbReference type="KEGG" id="fcy:FRACYDRAFT_259287"/>
<evidence type="ECO:0000313" key="4">
    <source>
        <dbReference type="Proteomes" id="UP000095751"/>
    </source>
</evidence>
<accession>A0A1E7FZ22</accession>
<feature type="compositionally biased region" description="Low complexity" evidence="1">
    <location>
        <begin position="38"/>
        <end position="50"/>
    </location>
</feature>
<keyword evidence="2" id="KW-1133">Transmembrane helix</keyword>
<reference evidence="3 4" key="1">
    <citation type="submission" date="2016-09" db="EMBL/GenBank/DDBJ databases">
        <title>Extensive genetic diversity and differential bi-allelic expression allows diatom success in the polar Southern Ocean.</title>
        <authorList>
            <consortium name="DOE Joint Genome Institute"/>
            <person name="Mock T."/>
            <person name="Otillar R.P."/>
            <person name="Strauss J."/>
            <person name="Dupont C."/>
            <person name="Frickenhaus S."/>
            <person name="Maumus F."/>
            <person name="Mcmullan M."/>
            <person name="Sanges R."/>
            <person name="Schmutz J."/>
            <person name="Toseland A."/>
            <person name="Valas R."/>
            <person name="Veluchamy A."/>
            <person name="Ward B.J."/>
            <person name="Allen A."/>
            <person name="Barry K."/>
            <person name="Falciatore A."/>
            <person name="Ferrante M."/>
            <person name="Fortunato A.E."/>
            <person name="Gloeckner G."/>
            <person name="Gruber A."/>
            <person name="Hipkin R."/>
            <person name="Janech M."/>
            <person name="Kroth P."/>
            <person name="Leese F."/>
            <person name="Lindquist E."/>
            <person name="Lyon B.R."/>
            <person name="Martin J."/>
            <person name="Mayer C."/>
            <person name="Parker M."/>
            <person name="Quesneville H."/>
            <person name="Raymond J."/>
            <person name="Uhlig C."/>
            <person name="Valentin K.U."/>
            <person name="Worden A.Z."/>
            <person name="Armbrust E.V."/>
            <person name="Bowler C."/>
            <person name="Green B."/>
            <person name="Moulton V."/>
            <person name="Van Oosterhout C."/>
            <person name="Grigoriev I."/>
        </authorList>
    </citation>
    <scope>NUCLEOTIDE SEQUENCE [LARGE SCALE GENOMIC DNA]</scope>
    <source>
        <strain evidence="3 4">CCMP1102</strain>
    </source>
</reference>
<evidence type="ECO:0000256" key="1">
    <source>
        <dbReference type="SAM" id="MobiDB-lite"/>
    </source>
</evidence>
<dbReference type="InParanoid" id="A0A1E7FZ22"/>
<dbReference type="Proteomes" id="UP000095751">
    <property type="component" value="Unassembled WGS sequence"/>
</dbReference>
<keyword evidence="4" id="KW-1185">Reference proteome</keyword>
<keyword evidence="2" id="KW-0472">Membrane</keyword>
<feature type="compositionally biased region" description="Polar residues" evidence="1">
    <location>
        <begin position="112"/>
        <end position="130"/>
    </location>
</feature>
<proteinExistence type="predicted"/>
<dbReference type="EMBL" id="KV784353">
    <property type="protein sequence ID" value="OEU23053.1"/>
    <property type="molecule type" value="Genomic_DNA"/>
</dbReference>
<feature type="compositionally biased region" description="Polar residues" evidence="1">
    <location>
        <begin position="79"/>
        <end position="102"/>
    </location>
</feature>
<organism evidence="3 4">
    <name type="scientific">Fragilariopsis cylindrus CCMP1102</name>
    <dbReference type="NCBI Taxonomy" id="635003"/>
    <lineage>
        <taxon>Eukaryota</taxon>
        <taxon>Sar</taxon>
        <taxon>Stramenopiles</taxon>
        <taxon>Ochrophyta</taxon>
        <taxon>Bacillariophyta</taxon>
        <taxon>Bacillariophyceae</taxon>
        <taxon>Bacillariophycidae</taxon>
        <taxon>Bacillariales</taxon>
        <taxon>Bacillariaceae</taxon>
        <taxon>Fragilariopsis</taxon>
    </lineage>
</organism>
<feature type="region of interest" description="Disordered" evidence="1">
    <location>
        <begin position="307"/>
        <end position="333"/>
    </location>
</feature>
<protein>
    <submittedName>
        <fullName evidence="3">Uncharacterized protein</fullName>
    </submittedName>
</protein>
<feature type="compositionally biased region" description="Basic and acidic residues" evidence="1">
    <location>
        <begin position="15"/>
        <end position="25"/>
    </location>
</feature>
<feature type="compositionally biased region" description="Polar residues" evidence="1">
    <location>
        <begin position="1"/>
        <end position="14"/>
    </location>
</feature>
<dbReference type="AlphaFoldDB" id="A0A1E7FZ22"/>
<feature type="transmembrane region" description="Helical" evidence="2">
    <location>
        <begin position="363"/>
        <end position="384"/>
    </location>
</feature>
<sequence length="474" mass="51868">MSDNRSMMESTTTNDRQRHTLRRDLIEEEEKEKEDSSPPQTEEQQQPILEEGTKVEDILLSPPKTPPNTQPKEIEIQKDNATMTSAENLTENSTDNKTTSWGGPQPRPPANANVTMASAENPTANSTDNKASIEIPPRPPTNANSTSSAEAQSLENSHLVVIFPTMTPIAKKPSSSETKDDSNNKEPVSKGPPHPVTNATLTDLAHQEIENWFGDGPDLSWTDEDDDKLGSKETTKNNDEPSEMQQQEESNDEVNPTPTNKVTTTPSLTPVMTLKPLEPVAAPVVIEPTSILPPSSKTMVPDVVVSPTPSPAVTKKTNVPTRTKPPPRTLVPTMAPTTPVELCHSLGMHTVAHFSCEIGFPSIMVYGFFAFFPLLLICCCWKYCCSGNSKGRDVQGEYRAVANTYGDANFDNAFSDNFNDDEDEDFGFISSNRNNNNSNNGDVEESWGKSGGKRVLEMSNLGTKDDLSLEEMNG</sequence>
<gene>
    <name evidence="3" type="ORF">FRACYDRAFT_259287</name>
</gene>
<feature type="region of interest" description="Disordered" evidence="1">
    <location>
        <begin position="1"/>
        <end position="270"/>
    </location>
</feature>
<feature type="compositionally biased region" description="Basic and acidic residues" evidence="1">
    <location>
        <begin position="177"/>
        <end position="188"/>
    </location>
</feature>
<feature type="compositionally biased region" description="Low complexity" evidence="1">
    <location>
        <begin position="256"/>
        <end position="270"/>
    </location>
</feature>
<name>A0A1E7FZ22_9STRA</name>
<feature type="compositionally biased region" description="Low complexity" evidence="1">
    <location>
        <begin position="430"/>
        <end position="440"/>
    </location>
</feature>
<feature type="compositionally biased region" description="Basic and acidic residues" evidence="1">
    <location>
        <begin position="228"/>
        <end position="239"/>
    </location>
</feature>
<feature type="compositionally biased region" description="Polar residues" evidence="1">
    <location>
        <begin position="141"/>
        <end position="156"/>
    </location>
</feature>